<name>A0ABZ0PTG1_9PSED</name>
<organism evidence="2 3">
    <name type="scientific">Pseudomonas benzenivorans</name>
    <dbReference type="NCBI Taxonomy" id="556533"/>
    <lineage>
        <taxon>Bacteria</taxon>
        <taxon>Pseudomonadati</taxon>
        <taxon>Pseudomonadota</taxon>
        <taxon>Gammaproteobacteria</taxon>
        <taxon>Pseudomonadales</taxon>
        <taxon>Pseudomonadaceae</taxon>
        <taxon>Pseudomonas</taxon>
    </lineage>
</organism>
<dbReference type="Pfam" id="PF14247">
    <property type="entry name" value="DUF4344"/>
    <property type="match status" value="2"/>
</dbReference>
<dbReference type="EMBL" id="CP137892">
    <property type="protein sequence ID" value="WPC04174.1"/>
    <property type="molecule type" value="Genomic_DNA"/>
</dbReference>
<protein>
    <submittedName>
        <fullName evidence="2">DUF4344 domain-containing metallopeptidase</fullName>
    </submittedName>
</protein>
<feature type="chain" id="PRO_5045780953" evidence="1">
    <location>
        <begin position="26"/>
        <end position="285"/>
    </location>
</feature>
<accession>A0ABZ0PTG1</accession>
<keyword evidence="3" id="KW-1185">Reference proteome</keyword>
<evidence type="ECO:0000313" key="2">
    <source>
        <dbReference type="EMBL" id="WPC04174.1"/>
    </source>
</evidence>
<dbReference type="Proteomes" id="UP001305928">
    <property type="component" value="Chromosome"/>
</dbReference>
<sequence length="285" mass="32237">MAAWAEARALCLCALVLLQSGPSRAQSTPPAAALHSNEARFVTANAEFTLLHEMGHLLIAELQLPVLGREEDAADQLGFISLFLSYDRHHDAGFYAKLLDIADYWRLEWQRPKPAYEEVHAWDSHGLDAQRFYNLACLIYGSDPDDLEWVPHITGLPVERALYCDQEYAQVRRALAWVAQQHGRPPGTPPEHRLKVLYDPPSPRLKDGPRLLEWVRESGVVEAIAERVSQAYRLPRPLTLRLSNCGAADAWYSRNGAEVVLCYESLAHFRSLARQLPRLRQAEPD</sequence>
<reference evidence="2 3" key="1">
    <citation type="submission" date="2023-11" db="EMBL/GenBank/DDBJ databases">
        <title>Complete genome of Pseudomonas benzenivorans BA3361.</title>
        <authorList>
            <person name="Shin S.Y."/>
            <person name="Song J."/>
            <person name="Kang H."/>
        </authorList>
    </citation>
    <scope>NUCLEOTIDE SEQUENCE [LARGE SCALE GENOMIC DNA]</scope>
    <source>
        <strain evidence="2 3">HNIBRBA3361</strain>
    </source>
</reference>
<dbReference type="InterPro" id="IPR025644">
    <property type="entry name" value="DUF4344"/>
</dbReference>
<evidence type="ECO:0000313" key="3">
    <source>
        <dbReference type="Proteomes" id="UP001305928"/>
    </source>
</evidence>
<gene>
    <name evidence="2" type="ORF">SBP02_15535</name>
</gene>
<proteinExistence type="predicted"/>
<keyword evidence="1" id="KW-0732">Signal</keyword>
<feature type="signal peptide" evidence="1">
    <location>
        <begin position="1"/>
        <end position="25"/>
    </location>
</feature>
<dbReference type="RefSeq" id="WP_318643022.1">
    <property type="nucleotide sequence ID" value="NZ_CP137892.1"/>
</dbReference>
<evidence type="ECO:0000256" key="1">
    <source>
        <dbReference type="SAM" id="SignalP"/>
    </source>
</evidence>